<dbReference type="AlphaFoldDB" id="A0A4R3HZP0"/>
<dbReference type="InterPro" id="IPR009888">
    <property type="entry name" value="CdiI_Proteobact"/>
</dbReference>
<organism evidence="1 2">
    <name type="scientific">Paucimonas lemoignei</name>
    <name type="common">Pseudomonas lemoignei</name>
    <dbReference type="NCBI Taxonomy" id="29443"/>
    <lineage>
        <taxon>Bacteria</taxon>
        <taxon>Pseudomonadati</taxon>
        <taxon>Pseudomonadota</taxon>
        <taxon>Betaproteobacteria</taxon>
        <taxon>Burkholderiales</taxon>
        <taxon>Burkholderiaceae</taxon>
        <taxon>Paucimonas</taxon>
    </lineage>
</organism>
<dbReference type="InterPro" id="IPR037891">
    <property type="entry name" value="Cdil-like_sf"/>
</dbReference>
<dbReference type="Pfam" id="PF07262">
    <property type="entry name" value="CdiI"/>
    <property type="match status" value="1"/>
</dbReference>
<name>A0A4R3HZP0_PAULE</name>
<protein>
    <submittedName>
        <fullName evidence="1">Uncharacterized protein DUF1436</fullName>
    </submittedName>
</protein>
<proteinExistence type="predicted"/>
<reference evidence="1 2" key="1">
    <citation type="submission" date="2019-03" db="EMBL/GenBank/DDBJ databases">
        <title>Genomic Encyclopedia of Type Strains, Phase IV (KMG-IV): sequencing the most valuable type-strain genomes for metagenomic binning, comparative biology and taxonomic classification.</title>
        <authorList>
            <person name="Goeker M."/>
        </authorList>
    </citation>
    <scope>NUCLEOTIDE SEQUENCE [LARGE SCALE GENOMIC DNA]</scope>
    <source>
        <strain evidence="1 2">DSM 7445</strain>
    </source>
</reference>
<dbReference type="EMBL" id="SLZQ01000003">
    <property type="protein sequence ID" value="TCS37745.1"/>
    <property type="molecule type" value="Genomic_DNA"/>
</dbReference>
<accession>A0A4R3HZP0</accession>
<dbReference type="Gene3D" id="3.40.1590.10">
    <property type="entry name" value="NMB0488-like"/>
    <property type="match status" value="1"/>
</dbReference>
<dbReference type="Proteomes" id="UP000295382">
    <property type="component" value="Unassembled WGS sequence"/>
</dbReference>
<sequence>MNELIQKKWAAIYANDEFICVQTCSGLRRTASDPEGKLFILRPESEPQELGQALQEALSASRVLKPEEIGSFFDTTAVEHRYEEWVSTLMQKFEYPARQNLFKKMKHCQVDNSNGEIYIRPTFHEKSEAWSGKGIEKTDYVVIAENASAHELGKAALLALSRCISR</sequence>
<comment type="caution">
    <text evidence="1">The sequence shown here is derived from an EMBL/GenBank/DDBJ whole genome shotgun (WGS) entry which is preliminary data.</text>
</comment>
<evidence type="ECO:0000313" key="1">
    <source>
        <dbReference type="EMBL" id="TCS37745.1"/>
    </source>
</evidence>
<dbReference type="OrthoDB" id="8613487at2"/>
<evidence type="ECO:0000313" key="2">
    <source>
        <dbReference type="Proteomes" id="UP000295382"/>
    </source>
</evidence>
<dbReference type="CDD" id="cd13445">
    <property type="entry name" value="CDI_inhibitor_EC869_like"/>
    <property type="match status" value="1"/>
</dbReference>
<dbReference type="RefSeq" id="WP_132257828.1">
    <property type="nucleotide sequence ID" value="NZ_SLZQ01000003.1"/>
</dbReference>
<gene>
    <name evidence="1" type="ORF">EDC30_10337</name>
</gene>
<dbReference type="SUPFAM" id="SSF160207">
    <property type="entry name" value="NMB0488-like"/>
    <property type="match status" value="1"/>
</dbReference>
<keyword evidence="2" id="KW-1185">Reference proteome</keyword>